<feature type="region of interest" description="Disordered" evidence="1">
    <location>
        <begin position="82"/>
        <end position="106"/>
    </location>
</feature>
<dbReference type="AlphaFoldDB" id="A0AAU9U1G8"/>
<dbReference type="PANTHER" id="PTHR21534:SF0">
    <property type="entry name" value="KATANIN-INTERACTING PROTEIN"/>
    <property type="match status" value="1"/>
</dbReference>
<feature type="domain" description="KATNIP" evidence="2">
    <location>
        <begin position="431"/>
        <end position="743"/>
    </location>
</feature>
<evidence type="ECO:0000259" key="2">
    <source>
        <dbReference type="Pfam" id="PF14652"/>
    </source>
</evidence>
<feature type="compositionally biased region" description="Polar residues" evidence="1">
    <location>
        <begin position="400"/>
        <end position="409"/>
    </location>
</feature>
<feature type="domain" description="KATNIP" evidence="2">
    <location>
        <begin position="182"/>
        <end position="340"/>
    </location>
</feature>
<evidence type="ECO:0000256" key="1">
    <source>
        <dbReference type="SAM" id="MobiDB-lite"/>
    </source>
</evidence>
<comment type="caution">
    <text evidence="3">The sequence shown here is derived from an EMBL/GenBank/DDBJ whole genome shotgun (WGS) entry which is preliminary data.</text>
</comment>
<gene>
    <name evidence="3" type="ORF">EEDITHA_LOCUS8826</name>
</gene>
<sequence>MAEQIGYSAKDADIPLWLEDITKEMKETRITSINDSTSKYNLTNGKLDSPRITRRTSLDATPDLISKPQKQQLAHSAGTLRYNHSNGFAQSGRRKPNIGSSEIDWGDSTNGAKNDFLSDLIPHYVTPRHRPLDVIDDDFNDVILGSRFQDNNRNFNKNIPVDTILNRHQNSVRKQLKNNIQTKKPKALGSLPIKNGQKEKVESHFTIPELPKGRLLEIKIYSNWGDKYLIGMNGIEMFDSSGSPVAIEKVWTDSDTGDQSKYGRVENISDGVMRTRDDRHAWSAPAPAALPVVVTLLLAACTELALLRIWNYNKSRIYSARGIRLVQIKFDDQIIFQGEIARSHGELKGPLPTFGDTILFTKDPKILELILINDKNFQALLQDNQPAVDHSITEKRPPTANDNKSSVSPTKYGDFDDEKQDYKYIVKKITLTLMSNWGEKHLIGLTGVDILCCNESIKVDRAHAYKSFISDDKISEYNKYIDCKSLFNGNNITTDLDDMWCTNYREDLDFCNIVMEFKKPTEITGIRIWNYNANMELSYIGVKHLRITLDEQPLHQCGVMLRRAPGDTCYDYVQHLDLAALDRRNSYSPDPTADWPLYDNLELAVPTGFVLQISIYSTWGDPYYVGLTGVELYDPQGRIIEVTESNVCAHPASVNVLDACGARDVRTPARLVDGHNERASHAHHSWLAPLLPRTLNRVFFVFDTPVSVFGMKIWNYGKTPSRGVKEFGVLMDDLLLHTGTLPAARGEWLAPHCLCLRDALALSGSEASSTTSGSARADPSARPRTAVTALTALAAPRDT</sequence>
<dbReference type="InterPro" id="IPR027859">
    <property type="entry name" value="KATNIP_dom"/>
</dbReference>
<accession>A0AAU9U1G8</accession>
<reference evidence="3" key="1">
    <citation type="submission" date="2022-03" db="EMBL/GenBank/DDBJ databases">
        <authorList>
            <person name="Tunstrom K."/>
        </authorList>
    </citation>
    <scope>NUCLEOTIDE SEQUENCE</scope>
</reference>
<proteinExistence type="predicted"/>
<keyword evidence="4" id="KW-1185">Reference proteome</keyword>
<dbReference type="Pfam" id="PF14652">
    <property type="entry name" value="DUF4457"/>
    <property type="match status" value="2"/>
</dbReference>
<evidence type="ECO:0000313" key="4">
    <source>
        <dbReference type="Proteomes" id="UP001153954"/>
    </source>
</evidence>
<dbReference type="InterPro" id="IPR026704">
    <property type="entry name" value="KATNIP"/>
</dbReference>
<evidence type="ECO:0000313" key="3">
    <source>
        <dbReference type="EMBL" id="CAH2093130.1"/>
    </source>
</evidence>
<dbReference type="EMBL" id="CAKOGL010000012">
    <property type="protein sequence ID" value="CAH2093130.1"/>
    <property type="molecule type" value="Genomic_DNA"/>
</dbReference>
<protein>
    <recommendedName>
        <fullName evidence="2">KATNIP domain-containing protein</fullName>
    </recommendedName>
</protein>
<dbReference type="PANTHER" id="PTHR21534">
    <property type="entry name" value="KATANIN-INTERACTING PROTEIN"/>
    <property type="match status" value="1"/>
</dbReference>
<name>A0AAU9U1G8_EUPED</name>
<feature type="region of interest" description="Disordered" evidence="1">
    <location>
        <begin position="390"/>
        <end position="411"/>
    </location>
</feature>
<organism evidence="3 4">
    <name type="scientific">Euphydryas editha</name>
    <name type="common">Edith's checkerspot</name>
    <dbReference type="NCBI Taxonomy" id="104508"/>
    <lineage>
        <taxon>Eukaryota</taxon>
        <taxon>Metazoa</taxon>
        <taxon>Ecdysozoa</taxon>
        <taxon>Arthropoda</taxon>
        <taxon>Hexapoda</taxon>
        <taxon>Insecta</taxon>
        <taxon>Pterygota</taxon>
        <taxon>Neoptera</taxon>
        <taxon>Endopterygota</taxon>
        <taxon>Lepidoptera</taxon>
        <taxon>Glossata</taxon>
        <taxon>Ditrysia</taxon>
        <taxon>Papilionoidea</taxon>
        <taxon>Nymphalidae</taxon>
        <taxon>Nymphalinae</taxon>
        <taxon>Euphydryas</taxon>
    </lineage>
</organism>
<dbReference type="Proteomes" id="UP001153954">
    <property type="component" value="Unassembled WGS sequence"/>
</dbReference>